<evidence type="ECO:0000256" key="2">
    <source>
        <dbReference type="ARBA" id="ARBA00012425"/>
    </source>
</evidence>
<comment type="catalytic activity">
    <reaction evidence="11">
        <text>L-threonyl-[protein] + ATP = O-phospho-L-threonyl-[protein] + ADP + H(+)</text>
        <dbReference type="Rhea" id="RHEA:46608"/>
        <dbReference type="Rhea" id="RHEA-COMP:11060"/>
        <dbReference type="Rhea" id="RHEA-COMP:11605"/>
        <dbReference type="ChEBI" id="CHEBI:15378"/>
        <dbReference type="ChEBI" id="CHEBI:30013"/>
        <dbReference type="ChEBI" id="CHEBI:30616"/>
        <dbReference type="ChEBI" id="CHEBI:61977"/>
        <dbReference type="ChEBI" id="CHEBI:456216"/>
        <dbReference type="EC" id="2.7.11.22"/>
    </reaction>
</comment>
<evidence type="ECO:0000256" key="5">
    <source>
        <dbReference type="ARBA" id="ARBA00022741"/>
    </source>
</evidence>
<dbReference type="InterPro" id="IPR000719">
    <property type="entry name" value="Prot_kinase_dom"/>
</dbReference>
<keyword evidence="3" id="KW-0723">Serine/threonine-protein kinase</keyword>
<reference evidence="14" key="1">
    <citation type="submission" date="2022-01" db="EMBL/GenBank/DDBJ databases">
        <authorList>
            <person name="King R."/>
        </authorList>
    </citation>
    <scope>NUCLEOTIDE SEQUENCE</scope>
</reference>
<dbReference type="Pfam" id="PF00069">
    <property type="entry name" value="Pkinase"/>
    <property type="match status" value="1"/>
</dbReference>
<protein>
    <recommendedName>
        <fullName evidence="8">Cyclin-dependent kinase 20</fullName>
        <ecNumber evidence="2">2.7.11.22</ecNumber>
    </recommendedName>
    <alternativeName>
        <fullName evidence="9">Cell cycle-related kinase</fullName>
    </alternativeName>
    <alternativeName>
        <fullName evidence="10">Cell division protein kinase 20</fullName>
    </alternativeName>
</protein>
<keyword evidence="15" id="KW-1185">Reference proteome</keyword>
<keyword evidence="6" id="KW-0418">Kinase</keyword>
<dbReference type="FunFam" id="1.10.510.10:FF:000439">
    <property type="entry name" value="Mitogen-activated protein kinase"/>
    <property type="match status" value="1"/>
</dbReference>
<evidence type="ECO:0000256" key="6">
    <source>
        <dbReference type="ARBA" id="ARBA00022777"/>
    </source>
</evidence>
<comment type="catalytic activity">
    <reaction evidence="12">
        <text>L-seryl-[protein] + ATP = O-phospho-L-seryl-[protein] + ADP + H(+)</text>
        <dbReference type="Rhea" id="RHEA:17989"/>
        <dbReference type="Rhea" id="RHEA-COMP:9863"/>
        <dbReference type="Rhea" id="RHEA-COMP:11604"/>
        <dbReference type="ChEBI" id="CHEBI:15378"/>
        <dbReference type="ChEBI" id="CHEBI:29999"/>
        <dbReference type="ChEBI" id="CHEBI:30616"/>
        <dbReference type="ChEBI" id="CHEBI:83421"/>
        <dbReference type="ChEBI" id="CHEBI:456216"/>
        <dbReference type="EC" id="2.7.11.22"/>
    </reaction>
</comment>
<name>A0A9P0DJF3_PHACE</name>
<feature type="domain" description="Protein kinase" evidence="13">
    <location>
        <begin position="4"/>
        <end position="287"/>
    </location>
</feature>
<evidence type="ECO:0000256" key="11">
    <source>
        <dbReference type="ARBA" id="ARBA00047811"/>
    </source>
</evidence>
<evidence type="ECO:0000256" key="8">
    <source>
        <dbReference type="ARBA" id="ARBA00035711"/>
    </source>
</evidence>
<dbReference type="Gene3D" id="3.30.200.20">
    <property type="entry name" value="Phosphorylase Kinase, domain 1"/>
    <property type="match status" value="1"/>
</dbReference>
<evidence type="ECO:0000256" key="3">
    <source>
        <dbReference type="ARBA" id="ARBA00022527"/>
    </source>
</evidence>
<evidence type="ECO:0000256" key="7">
    <source>
        <dbReference type="ARBA" id="ARBA00022840"/>
    </source>
</evidence>
<dbReference type="Gene3D" id="1.10.510.10">
    <property type="entry name" value="Transferase(Phosphotransferase) domain 1"/>
    <property type="match status" value="1"/>
</dbReference>
<dbReference type="InterPro" id="IPR050108">
    <property type="entry name" value="CDK"/>
</dbReference>
<dbReference type="OrthoDB" id="63265at2759"/>
<dbReference type="SMART" id="SM00220">
    <property type="entry name" value="S_TKc"/>
    <property type="match status" value="1"/>
</dbReference>
<dbReference type="GO" id="GO:0005634">
    <property type="term" value="C:nucleus"/>
    <property type="evidence" value="ECO:0007669"/>
    <property type="project" value="TreeGrafter"/>
</dbReference>
<evidence type="ECO:0000256" key="9">
    <source>
        <dbReference type="ARBA" id="ARBA00035720"/>
    </source>
</evidence>
<evidence type="ECO:0000256" key="10">
    <source>
        <dbReference type="ARBA" id="ARBA00035723"/>
    </source>
</evidence>
<evidence type="ECO:0000256" key="4">
    <source>
        <dbReference type="ARBA" id="ARBA00022679"/>
    </source>
</evidence>
<dbReference type="FunFam" id="3.30.200.20:FF:000579">
    <property type="entry name" value="cyclin-dependent kinase 20"/>
    <property type="match status" value="1"/>
</dbReference>
<proteinExistence type="inferred from homology"/>
<comment type="similarity">
    <text evidence="1">Belongs to the protein kinase superfamily. CMGC Ser/Thr protein kinase family. CDC2/CDKX subfamily.</text>
</comment>
<evidence type="ECO:0000256" key="1">
    <source>
        <dbReference type="ARBA" id="ARBA00006485"/>
    </source>
</evidence>
<evidence type="ECO:0000313" key="14">
    <source>
        <dbReference type="EMBL" id="CAH1162969.1"/>
    </source>
</evidence>
<accession>A0A9P0DJF3</accession>
<dbReference type="GO" id="GO:0004693">
    <property type="term" value="F:cyclin-dependent protein serine/threonine kinase activity"/>
    <property type="evidence" value="ECO:0007669"/>
    <property type="project" value="UniProtKB-EC"/>
</dbReference>
<dbReference type="SUPFAM" id="SSF56112">
    <property type="entry name" value="Protein kinase-like (PK-like)"/>
    <property type="match status" value="1"/>
</dbReference>
<dbReference type="Proteomes" id="UP001153737">
    <property type="component" value="Chromosome 4"/>
</dbReference>
<dbReference type="EC" id="2.7.11.22" evidence="2"/>
<dbReference type="PANTHER" id="PTHR24056:SF171">
    <property type="entry name" value="CYCLIN-DEPENDENT KINASE 20"/>
    <property type="match status" value="1"/>
</dbReference>
<reference evidence="14" key="2">
    <citation type="submission" date="2022-10" db="EMBL/GenBank/DDBJ databases">
        <authorList>
            <consortium name="ENA_rothamsted_submissions"/>
            <consortium name="culmorum"/>
            <person name="King R."/>
        </authorList>
    </citation>
    <scope>NUCLEOTIDE SEQUENCE</scope>
</reference>
<gene>
    <name evidence="14" type="ORF">PHAECO_LOCUS8835</name>
</gene>
<keyword evidence="5" id="KW-0547">Nucleotide-binding</keyword>
<dbReference type="InterPro" id="IPR008271">
    <property type="entry name" value="Ser/Thr_kinase_AS"/>
</dbReference>
<sequence>MKNYKLLGRAGEGAHGFVFKGMDLRDRTVVALKKIAVNPNAPIPKNVMREILALRVLQFKNIVKLLEVTCVGSSVVLVMEYLPWSLMDVLKKSEISLHLPQIKTYTKMILNGVHYIHQNNIMHRDLKPANLLISKKGVLKIADFGLARIYDVENKQRLYSHQVATRWYRSPELLYGSKTYTPSVDLWSVGCIVAEMIERHPLFPGETDIEQLAIVLGTLGTANEENWPGLKDLPDYNKIAFSESEPKSWRIVIPNADEVTLDLISKILIYDGSKRLTAKQALQHRFFQEKPLMCKLSEMPKLEEEKTPDCVWNFSEFDEFIGEMNDEILCEKEGQ</sequence>
<evidence type="ECO:0000313" key="15">
    <source>
        <dbReference type="Proteomes" id="UP001153737"/>
    </source>
</evidence>
<keyword evidence="7" id="KW-0067">ATP-binding</keyword>
<evidence type="ECO:0000256" key="12">
    <source>
        <dbReference type="ARBA" id="ARBA00048367"/>
    </source>
</evidence>
<evidence type="ECO:0000259" key="13">
    <source>
        <dbReference type="SMART" id="SM00220"/>
    </source>
</evidence>
<dbReference type="AlphaFoldDB" id="A0A9P0DJF3"/>
<dbReference type="EMBL" id="OU896710">
    <property type="protein sequence ID" value="CAH1162969.1"/>
    <property type="molecule type" value="Genomic_DNA"/>
</dbReference>
<dbReference type="GO" id="GO:0005524">
    <property type="term" value="F:ATP binding"/>
    <property type="evidence" value="ECO:0007669"/>
    <property type="project" value="UniProtKB-KW"/>
</dbReference>
<dbReference type="InterPro" id="IPR011009">
    <property type="entry name" value="Kinase-like_dom_sf"/>
</dbReference>
<dbReference type="PANTHER" id="PTHR24056">
    <property type="entry name" value="CELL DIVISION PROTEIN KINASE"/>
    <property type="match status" value="1"/>
</dbReference>
<organism evidence="14 15">
    <name type="scientific">Phaedon cochleariae</name>
    <name type="common">Mustard beetle</name>
    <dbReference type="NCBI Taxonomy" id="80249"/>
    <lineage>
        <taxon>Eukaryota</taxon>
        <taxon>Metazoa</taxon>
        <taxon>Ecdysozoa</taxon>
        <taxon>Arthropoda</taxon>
        <taxon>Hexapoda</taxon>
        <taxon>Insecta</taxon>
        <taxon>Pterygota</taxon>
        <taxon>Neoptera</taxon>
        <taxon>Endopterygota</taxon>
        <taxon>Coleoptera</taxon>
        <taxon>Polyphaga</taxon>
        <taxon>Cucujiformia</taxon>
        <taxon>Chrysomeloidea</taxon>
        <taxon>Chrysomelidae</taxon>
        <taxon>Chrysomelinae</taxon>
        <taxon>Chrysomelini</taxon>
        <taxon>Phaedon</taxon>
    </lineage>
</organism>
<keyword evidence="4" id="KW-0808">Transferase</keyword>
<dbReference type="PROSITE" id="PS00108">
    <property type="entry name" value="PROTEIN_KINASE_ST"/>
    <property type="match status" value="1"/>
</dbReference>